<keyword evidence="8" id="KW-1185">Reference proteome</keyword>
<dbReference type="Proteomes" id="UP000027866">
    <property type="component" value="Unassembled WGS sequence"/>
</dbReference>
<feature type="transmembrane region" description="Helical" evidence="5">
    <location>
        <begin position="394"/>
        <end position="417"/>
    </location>
</feature>
<evidence type="ECO:0000256" key="2">
    <source>
        <dbReference type="ARBA" id="ARBA00022692"/>
    </source>
</evidence>
<evidence type="ECO:0000256" key="4">
    <source>
        <dbReference type="ARBA" id="ARBA00023136"/>
    </source>
</evidence>
<dbReference type="PATRIC" id="fig|39960.10.peg.2082"/>
<evidence type="ECO:0000256" key="3">
    <source>
        <dbReference type="ARBA" id="ARBA00022989"/>
    </source>
</evidence>
<feature type="transmembrane region" description="Helical" evidence="5">
    <location>
        <begin position="260"/>
        <end position="282"/>
    </location>
</feature>
<proteinExistence type="inferred from homology"/>
<organism evidence="7 8">
    <name type="scientific">Erythrobacter litoralis</name>
    <dbReference type="NCBI Taxonomy" id="39960"/>
    <lineage>
        <taxon>Bacteria</taxon>
        <taxon>Pseudomonadati</taxon>
        <taxon>Pseudomonadota</taxon>
        <taxon>Alphaproteobacteria</taxon>
        <taxon>Sphingomonadales</taxon>
        <taxon>Erythrobacteraceae</taxon>
        <taxon>Erythrobacter/Porphyrobacter group</taxon>
        <taxon>Erythrobacter</taxon>
    </lineage>
</organism>
<feature type="transmembrane region" description="Helical" evidence="5">
    <location>
        <begin position="349"/>
        <end position="373"/>
    </location>
</feature>
<evidence type="ECO:0000313" key="8">
    <source>
        <dbReference type="Proteomes" id="UP000027866"/>
    </source>
</evidence>
<feature type="transmembrane region" description="Helical" evidence="5">
    <location>
        <begin position="45"/>
        <end position="71"/>
    </location>
</feature>
<dbReference type="GO" id="GO:0008643">
    <property type="term" value="P:carbohydrate transport"/>
    <property type="evidence" value="ECO:0007669"/>
    <property type="project" value="InterPro"/>
</dbReference>
<reference evidence="7 8" key="1">
    <citation type="submission" date="2014-04" db="EMBL/GenBank/DDBJ databases">
        <title>A comprehensive comparison of genomes of Erythrobacter spp. Strains.</title>
        <authorList>
            <person name="Zheng Q."/>
        </authorList>
    </citation>
    <scope>NUCLEOTIDE SEQUENCE [LARGE SCALE GENOMIC DNA]</scope>
    <source>
        <strain evidence="7 8">DSM 8509</strain>
    </source>
</reference>
<dbReference type="GO" id="GO:0015293">
    <property type="term" value="F:symporter activity"/>
    <property type="evidence" value="ECO:0007669"/>
    <property type="project" value="InterPro"/>
</dbReference>
<dbReference type="SUPFAM" id="SSF103473">
    <property type="entry name" value="MFS general substrate transporter"/>
    <property type="match status" value="1"/>
</dbReference>
<dbReference type="PANTHER" id="PTHR11328">
    <property type="entry name" value="MAJOR FACILITATOR SUPERFAMILY DOMAIN-CONTAINING PROTEIN"/>
    <property type="match status" value="1"/>
</dbReference>
<dbReference type="InterPro" id="IPR039672">
    <property type="entry name" value="MFS_2"/>
</dbReference>
<feature type="transmembrane region" description="Helical" evidence="5">
    <location>
        <begin position="98"/>
        <end position="120"/>
    </location>
</feature>
<dbReference type="OrthoDB" id="9764596at2"/>
<gene>
    <name evidence="7" type="ORF">EH32_05345</name>
</gene>
<dbReference type="Gene3D" id="1.20.1250.20">
    <property type="entry name" value="MFS general substrate transporter like domains"/>
    <property type="match status" value="2"/>
</dbReference>
<comment type="similarity">
    <text evidence="1">Belongs to the sodium:galactoside symporter (TC 2.A.2) family.</text>
</comment>
<keyword evidence="3 5" id="KW-1133">Transmembrane helix</keyword>
<evidence type="ECO:0000313" key="7">
    <source>
        <dbReference type="EMBL" id="KEO98538.1"/>
    </source>
</evidence>
<dbReference type="Pfam" id="PF13347">
    <property type="entry name" value="MFS_2"/>
    <property type="match status" value="1"/>
</dbReference>
<feature type="transmembrane region" description="Helical" evidence="5">
    <location>
        <begin position="437"/>
        <end position="460"/>
    </location>
</feature>
<evidence type="ECO:0000256" key="1">
    <source>
        <dbReference type="ARBA" id="ARBA00009617"/>
    </source>
</evidence>
<keyword evidence="2 5" id="KW-0812">Transmembrane</keyword>
<feature type="transmembrane region" description="Helical" evidence="5">
    <location>
        <begin position="294"/>
        <end position="312"/>
    </location>
</feature>
<dbReference type="GO" id="GO:0005886">
    <property type="term" value="C:plasma membrane"/>
    <property type="evidence" value="ECO:0007669"/>
    <property type="project" value="TreeGrafter"/>
</dbReference>
<dbReference type="InterPro" id="IPR036259">
    <property type="entry name" value="MFS_trans_sf"/>
</dbReference>
<feature type="transmembrane region" description="Helical" evidence="5">
    <location>
        <begin position="126"/>
        <end position="150"/>
    </location>
</feature>
<sequence>MTEAAAPLAPQASAPGQRGAVPVGTLAQITWASGSFATGALFNAMALFALFVMTSFLGISPALAGTIILVARLYDGIIDPLIGALSDRTRHRWGPRRIYLLVGALALGASFTLFFNLSALGLEGTAAAFAATALLLLYSTAYSIFTIPYLAMPPDIAPDYDARTRLMSFRVFFLLAGVTAGSAGAPLLVGAMGTPEAGYRVMGTVLGIAAAGLCLIVFFGAARLPGPERPGPPARLDARELLLSPFIDTARVFANAPFRLLTLVKLCQLAVLSTVLACTPYFFDLVLGFGPGEIGAYFGLFSVAGIVSVPAWRWVIARAGKRETYLVLLVLYGAGLASWFAWVPGEAAWLFHARAALIGAFSTGTLLCALAMLPDTMEYDRLQSGEGREGVMSGVFTFVENVAGALGPFIVGLLLEAGGLITARGPDVVQPQAVLDFVQWGVSIVPALFCLAALPLLYAYRLDAAMLEEMRETRDAAP</sequence>
<dbReference type="PANTHER" id="PTHR11328:SF24">
    <property type="entry name" value="MAJOR FACILITATOR SUPERFAMILY (MFS) PROFILE DOMAIN-CONTAINING PROTEIN"/>
    <property type="match status" value="1"/>
</dbReference>
<feature type="transmembrane region" description="Helical" evidence="5">
    <location>
        <begin position="171"/>
        <end position="189"/>
    </location>
</feature>
<feature type="transmembrane region" description="Helical" evidence="5">
    <location>
        <begin position="324"/>
        <end position="343"/>
    </location>
</feature>
<dbReference type="AlphaFoldDB" id="A0A074N2Y6"/>
<evidence type="ECO:0000256" key="5">
    <source>
        <dbReference type="SAM" id="Phobius"/>
    </source>
</evidence>
<dbReference type="InterPro" id="IPR020846">
    <property type="entry name" value="MFS_dom"/>
</dbReference>
<comment type="caution">
    <text evidence="7">The sequence shown here is derived from an EMBL/GenBank/DDBJ whole genome shotgun (WGS) entry which is preliminary data.</text>
</comment>
<evidence type="ECO:0000259" key="6">
    <source>
        <dbReference type="PROSITE" id="PS50850"/>
    </source>
</evidence>
<name>A0A074N2Y6_9SPHN</name>
<feature type="domain" description="Major facilitator superfamily (MFS) profile" evidence="6">
    <location>
        <begin position="27"/>
        <end position="471"/>
    </location>
</feature>
<protein>
    <recommendedName>
        <fullName evidence="6">Major facilitator superfamily (MFS) profile domain-containing protein</fullName>
    </recommendedName>
</protein>
<accession>A0A074N2Y6</accession>
<dbReference type="KEGG" id="elq:Ga0102493_112990"/>
<feature type="transmembrane region" description="Helical" evidence="5">
    <location>
        <begin position="201"/>
        <end position="222"/>
    </location>
</feature>
<dbReference type="PROSITE" id="PS50850">
    <property type="entry name" value="MFS"/>
    <property type="match status" value="1"/>
</dbReference>
<dbReference type="EMBL" id="JMIX01000003">
    <property type="protein sequence ID" value="KEO98538.1"/>
    <property type="molecule type" value="Genomic_DNA"/>
</dbReference>
<dbReference type="RefSeq" id="WP_034900757.1">
    <property type="nucleotide sequence ID" value="NZ_CP017057.1"/>
</dbReference>
<keyword evidence="4 5" id="KW-0472">Membrane</keyword>